<organism evidence="1 2">
    <name type="scientific">Lactobacillus crispatus</name>
    <dbReference type="NCBI Taxonomy" id="47770"/>
    <lineage>
        <taxon>Bacteria</taxon>
        <taxon>Bacillati</taxon>
        <taxon>Bacillota</taxon>
        <taxon>Bacilli</taxon>
        <taxon>Lactobacillales</taxon>
        <taxon>Lactobacillaceae</taxon>
        <taxon>Lactobacillus</taxon>
    </lineage>
</organism>
<evidence type="ECO:0000313" key="2">
    <source>
        <dbReference type="Proteomes" id="UP000198437"/>
    </source>
</evidence>
<gene>
    <name evidence="1" type="ORF">AYP82_08270</name>
</gene>
<dbReference type="Pfam" id="PF08795">
    <property type="entry name" value="DUF1796"/>
    <property type="match status" value="1"/>
</dbReference>
<dbReference type="InterPro" id="IPR014903">
    <property type="entry name" value="DUF1796"/>
</dbReference>
<dbReference type="Proteomes" id="UP000198437">
    <property type="component" value="Unassembled WGS sequence"/>
</dbReference>
<protein>
    <submittedName>
        <fullName evidence="1">Uncharacterized protein</fullName>
    </submittedName>
</protein>
<proteinExistence type="predicted"/>
<dbReference type="AlphaFoldDB" id="A0A854PQW0"/>
<dbReference type="EMBL" id="LYQW01000017">
    <property type="protein sequence ID" value="OXC22981.1"/>
    <property type="molecule type" value="Genomic_DNA"/>
</dbReference>
<reference evidence="1 2" key="1">
    <citation type="submission" date="2016-05" db="EMBL/GenBank/DDBJ databases">
        <authorList>
            <person name="Johnson T.J."/>
            <person name="Youmans B.P."/>
            <person name="Case K.A."/>
        </authorList>
    </citation>
    <scope>NUCLEOTIDE SEQUENCE [LARGE SCALE GENOMIC DNA]</scope>
    <source>
        <strain evidence="1 2">UMNLC6</strain>
    </source>
</reference>
<sequence length="194" mass="24026">MSYDNLIQSEKYRNHYYDKKYRIFFFHDFNDHDPLKVQYPEIKEKYNRRIERFLNNIKQPTLFFRYINNERDSLDELNYINNNLDHIMSVLKKYNPHNEIIWIGNNGISSDKINIFNVEKDIDDVVCRTPLTSNANLYNFIQQLPVENKDYNIKRYEKKQKSKKINQIINKFTKFKLFRRQPYLHEKSFYWEDK</sequence>
<comment type="caution">
    <text evidence="1">The sequence shown here is derived from an EMBL/GenBank/DDBJ whole genome shotgun (WGS) entry which is preliminary data.</text>
</comment>
<accession>A0A854PQW0</accession>
<name>A0A854PQW0_9LACO</name>
<evidence type="ECO:0000313" key="1">
    <source>
        <dbReference type="EMBL" id="OXC22981.1"/>
    </source>
</evidence>
<dbReference type="RefSeq" id="WP_180707030.1">
    <property type="nucleotide sequence ID" value="NZ_LYQW01000017.1"/>
</dbReference>